<name>A0A0A9C1H9_ARUDO</name>
<organism evidence="1">
    <name type="scientific">Arundo donax</name>
    <name type="common">Giant reed</name>
    <name type="synonym">Donax arundinaceus</name>
    <dbReference type="NCBI Taxonomy" id="35708"/>
    <lineage>
        <taxon>Eukaryota</taxon>
        <taxon>Viridiplantae</taxon>
        <taxon>Streptophyta</taxon>
        <taxon>Embryophyta</taxon>
        <taxon>Tracheophyta</taxon>
        <taxon>Spermatophyta</taxon>
        <taxon>Magnoliopsida</taxon>
        <taxon>Liliopsida</taxon>
        <taxon>Poales</taxon>
        <taxon>Poaceae</taxon>
        <taxon>PACMAD clade</taxon>
        <taxon>Arundinoideae</taxon>
        <taxon>Arundineae</taxon>
        <taxon>Arundo</taxon>
    </lineage>
</organism>
<sequence>MPRAFFSPLTKYLEEKRKE</sequence>
<accession>A0A0A9C1H9</accession>
<proteinExistence type="predicted"/>
<evidence type="ECO:0000313" key="1">
    <source>
        <dbReference type="EMBL" id="JAD69431.1"/>
    </source>
</evidence>
<protein>
    <submittedName>
        <fullName evidence="1">Uncharacterized protein</fullName>
    </submittedName>
</protein>
<dbReference type="AlphaFoldDB" id="A0A0A9C1H9"/>
<reference evidence="1" key="2">
    <citation type="journal article" date="2015" name="Data Brief">
        <title>Shoot transcriptome of the giant reed, Arundo donax.</title>
        <authorList>
            <person name="Barrero R.A."/>
            <person name="Guerrero F.D."/>
            <person name="Moolhuijzen P."/>
            <person name="Goolsby J.A."/>
            <person name="Tidwell J."/>
            <person name="Bellgard S.E."/>
            <person name="Bellgard M.I."/>
        </authorList>
    </citation>
    <scope>NUCLEOTIDE SEQUENCE</scope>
    <source>
        <tissue evidence="1">Shoot tissue taken approximately 20 cm above the soil surface</tissue>
    </source>
</reference>
<dbReference type="EMBL" id="GBRH01228464">
    <property type="protein sequence ID" value="JAD69431.1"/>
    <property type="molecule type" value="Transcribed_RNA"/>
</dbReference>
<reference evidence="1" key="1">
    <citation type="submission" date="2014-09" db="EMBL/GenBank/DDBJ databases">
        <authorList>
            <person name="Magalhaes I.L.F."/>
            <person name="Oliveira U."/>
            <person name="Santos F.R."/>
            <person name="Vidigal T.H.D.A."/>
            <person name="Brescovit A.D."/>
            <person name="Santos A.J."/>
        </authorList>
    </citation>
    <scope>NUCLEOTIDE SEQUENCE</scope>
    <source>
        <tissue evidence="1">Shoot tissue taken approximately 20 cm above the soil surface</tissue>
    </source>
</reference>